<evidence type="ECO:0000256" key="2">
    <source>
        <dbReference type="ARBA" id="ARBA00013932"/>
    </source>
</evidence>
<organism evidence="7">
    <name type="scientific">uncultured marine thaumarchaeote KM3_50_F11</name>
    <dbReference type="NCBI Taxonomy" id="1456172"/>
    <lineage>
        <taxon>Archaea</taxon>
        <taxon>Nitrososphaerota</taxon>
        <taxon>environmental samples</taxon>
    </lineage>
</organism>
<evidence type="ECO:0000313" key="7">
    <source>
        <dbReference type="EMBL" id="AIF11153.1"/>
    </source>
</evidence>
<dbReference type="InterPro" id="IPR023486">
    <property type="entry name" value="TFIIB_CS"/>
</dbReference>
<name>A0A075HBH8_9ARCH</name>
<keyword evidence="3" id="KW-0677">Repeat</keyword>
<dbReference type="Gene3D" id="1.10.472.10">
    <property type="entry name" value="Cyclin-like"/>
    <property type="match status" value="1"/>
</dbReference>
<dbReference type="PANTHER" id="PTHR11618">
    <property type="entry name" value="TRANSCRIPTION INITIATION FACTOR IIB-RELATED"/>
    <property type="match status" value="1"/>
</dbReference>
<reference evidence="7" key="1">
    <citation type="journal article" date="2014" name="Genome Biol. Evol.">
        <title>Pangenome evidence for extensive interdomain horizontal transfer affecting lineage core and shell genes in uncultured planktonic thaumarchaeota and euryarchaeota.</title>
        <authorList>
            <person name="Deschamps P."/>
            <person name="Zivanovic Y."/>
            <person name="Moreira D."/>
            <person name="Rodriguez-Valera F."/>
            <person name="Lopez-Garcia P."/>
        </authorList>
    </citation>
    <scope>NUCLEOTIDE SEQUENCE</scope>
</reference>
<evidence type="ECO:0000256" key="3">
    <source>
        <dbReference type="ARBA" id="ARBA00022737"/>
    </source>
</evidence>
<dbReference type="Pfam" id="PF00382">
    <property type="entry name" value="TFIIB"/>
    <property type="match status" value="1"/>
</dbReference>
<dbReference type="EMBL" id="KF900910">
    <property type="protein sequence ID" value="AIF11153.1"/>
    <property type="molecule type" value="Genomic_DNA"/>
</dbReference>
<sequence length="60" mass="6541">MQQKNEVSAGKDPMGLAAAALYLACVKNDEDKTQRDIAEAANVTEVTIRNRYKGLKDSVT</sequence>
<dbReference type="SUPFAM" id="SSF47954">
    <property type="entry name" value="Cyclin-like"/>
    <property type="match status" value="1"/>
</dbReference>
<dbReference type="InterPro" id="IPR000812">
    <property type="entry name" value="TFIIB"/>
</dbReference>
<dbReference type="GO" id="GO:0097550">
    <property type="term" value="C:transcription preinitiation complex"/>
    <property type="evidence" value="ECO:0007669"/>
    <property type="project" value="TreeGrafter"/>
</dbReference>
<dbReference type="InterPro" id="IPR013150">
    <property type="entry name" value="TFIIB_cyclin"/>
</dbReference>
<gene>
    <name evidence="7" type="primary">GTF2B</name>
    <name evidence="7" type="synonym">SUA7</name>
    <name evidence="7" type="synonym">tfb</name>
    <name evidence="7" type="synonym">TFIIB</name>
</gene>
<feature type="domain" description="Transcription factor TFIIB cyclin-like" evidence="6">
    <location>
        <begin position="4"/>
        <end position="57"/>
    </location>
</feature>
<evidence type="ECO:0000256" key="5">
    <source>
        <dbReference type="ARBA" id="ARBA00023163"/>
    </source>
</evidence>
<keyword evidence="5" id="KW-0804">Transcription</keyword>
<accession>A0A075HBH8</accession>
<evidence type="ECO:0000256" key="4">
    <source>
        <dbReference type="ARBA" id="ARBA00023015"/>
    </source>
</evidence>
<comment type="similarity">
    <text evidence="1">Belongs to the TFIIB family.</text>
</comment>
<keyword evidence="4" id="KW-0805">Transcription regulation</keyword>
<dbReference type="PRINTS" id="PR00685">
    <property type="entry name" value="TIFACTORIIB"/>
</dbReference>
<dbReference type="PANTHER" id="PTHR11618:SF13">
    <property type="entry name" value="TRANSCRIPTION INITIATION FACTOR IIB"/>
    <property type="match status" value="1"/>
</dbReference>
<dbReference type="AlphaFoldDB" id="A0A075HBH8"/>
<dbReference type="InterPro" id="IPR036915">
    <property type="entry name" value="Cyclin-like_sf"/>
</dbReference>
<dbReference type="GO" id="GO:0070897">
    <property type="term" value="P:transcription preinitiation complex assembly"/>
    <property type="evidence" value="ECO:0007669"/>
    <property type="project" value="InterPro"/>
</dbReference>
<proteinExistence type="inferred from homology"/>
<evidence type="ECO:0000256" key="1">
    <source>
        <dbReference type="ARBA" id="ARBA00010857"/>
    </source>
</evidence>
<protein>
    <recommendedName>
        <fullName evidence="2">Transcription initiation factor IIB</fullName>
    </recommendedName>
</protein>
<dbReference type="PROSITE" id="PS00782">
    <property type="entry name" value="TFIIB"/>
    <property type="match status" value="1"/>
</dbReference>
<evidence type="ECO:0000259" key="6">
    <source>
        <dbReference type="Pfam" id="PF00382"/>
    </source>
</evidence>
<dbReference type="GO" id="GO:0017025">
    <property type="term" value="F:TBP-class protein binding"/>
    <property type="evidence" value="ECO:0007669"/>
    <property type="project" value="InterPro"/>
</dbReference>